<evidence type="ECO:0000313" key="2">
    <source>
        <dbReference type="Proteomes" id="UP000562492"/>
    </source>
</evidence>
<comment type="caution">
    <text evidence="1">The sequence shown here is derived from an EMBL/GenBank/DDBJ whole genome shotgun (WGS) entry which is preliminary data.</text>
</comment>
<name>A0ABR6RKB6_9BURK</name>
<keyword evidence="2" id="KW-1185">Reference proteome</keyword>
<proteinExistence type="predicted"/>
<organism evidence="1 2">
    <name type="scientific">Comamonas odontotermitis</name>
    <dbReference type="NCBI Taxonomy" id="379895"/>
    <lineage>
        <taxon>Bacteria</taxon>
        <taxon>Pseudomonadati</taxon>
        <taxon>Pseudomonadota</taxon>
        <taxon>Betaproteobacteria</taxon>
        <taxon>Burkholderiales</taxon>
        <taxon>Comamonadaceae</taxon>
        <taxon>Comamonas</taxon>
    </lineage>
</organism>
<gene>
    <name evidence="1" type="ORF">HNP33_003706</name>
</gene>
<sequence length="32" mass="3759">MNEATKELHHALIRLAKGAISAWERWLEKRSI</sequence>
<dbReference type="EMBL" id="JACHKZ010000033">
    <property type="protein sequence ID" value="MBB6579592.1"/>
    <property type="molecule type" value="Genomic_DNA"/>
</dbReference>
<protein>
    <submittedName>
        <fullName evidence="1">Uncharacterized protein</fullName>
    </submittedName>
</protein>
<accession>A0ABR6RKB6</accession>
<reference evidence="1 2" key="1">
    <citation type="submission" date="2020-08" db="EMBL/GenBank/DDBJ databases">
        <title>Functional genomics of gut bacteria from endangered species of beetles.</title>
        <authorList>
            <person name="Carlos-Shanley C."/>
        </authorList>
    </citation>
    <scope>NUCLEOTIDE SEQUENCE [LARGE SCALE GENOMIC DNA]</scope>
    <source>
        <strain evidence="1 2">S00124</strain>
    </source>
</reference>
<dbReference type="Proteomes" id="UP000562492">
    <property type="component" value="Unassembled WGS sequence"/>
</dbReference>
<evidence type="ECO:0000313" key="1">
    <source>
        <dbReference type="EMBL" id="MBB6579592.1"/>
    </source>
</evidence>